<reference evidence="1" key="1">
    <citation type="journal article" date="2019" name="Sci. Rep.">
        <title>Draft genome of Tanacetum cinerariifolium, the natural source of mosquito coil.</title>
        <authorList>
            <person name="Yamashiro T."/>
            <person name="Shiraishi A."/>
            <person name="Satake H."/>
            <person name="Nakayama K."/>
        </authorList>
    </citation>
    <scope>NUCLEOTIDE SEQUENCE</scope>
</reference>
<dbReference type="AlphaFoldDB" id="A0A699HPU1"/>
<feature type="non-terminal residue" evidence="1">
    <location>
        <position position="1"/>
    </location>
</feature>
<proteinExistence type="predicted"/>
<evidence type="ECO:0000313" key="1">
    <source>
        <dbReference type="EMBL" id="GEY59319.1"/>
    </source>
</evidence>
<accession>A0A699HPU1</accession>
<organism evidence="1">
    <name type="scientific">Tanacetum cinerariifolium</name>
    <name type="common">Dalmatian daisy</name>
    <name type="synonym">Chrysanthemum cinerariifolium</name>
    <dbReference type="NCBI Taxonomy" id="118510"/>
    <lineage>
        <taxon>Eukaryota</taxon>
        <taxon>Viridiplantae</taxon>
        <taxon>Streptophyta</taxon>
        <taxon>Embryophyta</taxon>
        <taxon>Tracheophyta</taxon>
        <taxon>Spermatophyta</taxon>
        <taxon>Magnoliopsida</taxon>
        <taxon>eudicotyledons</taxon>
        <taxon>Gunneridae</taxon>
        <taxon>Pentapetalae</taxon>
        <taxon>asterids</taxon>
        <taxon>campanulids</taxon>
        <taxon>Asterales</taxon>
        <taxon>Asteraceae</taxon>
        <taxon>Asteroideae</taxon>
        <taxon>Anthemideae</taxon>
        <taxon>Anthemidinae</taxon>
        <taxon>Tanacetum</taxon>
    </lineage>
</organism>
<dbReference type="EMBL" id="BKCJ010191805">
    <property type="protein sequence ID" value="GEY59319.1"/>
    <property type="molecule type" value="Genomic_DNA"/>
</dbReference>
<sequence>NVEGIVDITEFFRKLKFICHWADPFKDLNWSNVPGVKLSSLSKSDDTFSSLQALSDLYYLFSGFMYYLWSRELNIFNVSPANRKLLPVVPSRRTSNALCIPHKFSASMFSSSIAPVWASRIYDVMLRLELHIFFALVVGKLTLGFLPRRCLILNYFNLGEVNMNSLTINHVPKKLHGANLEITFEELGYNYSFLSNSKIILRLSFDDSLISSQFLSKHLNLEAGQINHRSGVMANDSSWTGAPQGKVLGRIKPLSANSFSWFDSSCISDEANLHDKLLSLVADCFQWLSFCSYSS</sequence>
<protein>
    <submittedName>
        <fullName evidence="1">Uncharacterized protein</fullName>
    </submittedName>
</protein>
<name>A0A699HPU1_TANCI</name>
<gene>
    <name evidence="1" type="ORF">Tci_431293</name>
</gene>
<comment type="caution">
    <text evidence="1">The sequence shown here is derived from an EMBL/GenBank/DDBJ whole genome shotgun (WGS) entry which is preliminary data.</text>
</comment>